<keyword evidence="2" id="KW-0808">Transferase</keyword>
<evidence type="ECO:0000313" key="2">
    <source>
        <dbReference type="EMBL" id="GGZ47613.1"/>
    </source>
</evidence>
<dbReference type="EMBL" id="BMWY01000001">
    <property type="protein sequence ID" value="GGZ47613.1"/>
    <property type="molecule type" value="Genomic_DNA"/>
</dbReference>
<dbReference type="GO" id="GO:0016740">
    <property type="term" value="F:transferase activity"/>
    <property type="evidence" value="ECO:0007669"/>
    <property type="project" value="UniProtKB-KW"/>
</dbReference>
<dbReference type="Proteomes" id="UP000615593">
    <property type="component" value="Unassembled WGS sequence"/>
</dbReference>
<dbReference type="Pfam" id="PF00535">
    <property type="entry name" value="Glycos_transf_2"/>
    <property type="match status" value="1"/>
</dbReference>
<organism evidence="2 3">
    <name type="scientific">Mesonia mobilis</name>
    <dbReference type="NCBI Taxonomy" id="369791"/>
    <lineage>
        <taxon>Bacteria</taxon>
        <taxon>Pseudomonadati</taxon>
        <taxon>Bacteroidota</taxon>
        <taxon>Flavobacteriia</taxon>
        <taxon>Flavobacteriales</taxon>
        <taxon>Flavobacteriaceae</taxon>
        <taxon>Mesonia</taxon>
    </lineage>
</organism>
<protein>
    <submittedName>
        <fullName evidence="2">Glycosyl transferase</fullName>
    </submittedName>
</protein>
<dbReference type="InterPro" id="IPR001173">
    <property type="entry name" value="Glyco_trans_2-like"/>
</dbReference>
<dbReference type="GeneID" id="94368307"/>
<comment type="caution">
    <text evidence="2">The sequence shown here is derived from an EMBL/GenBank/DDBJ whole genome shotgun (WGS) entry which is preliminary data.</text>
</comment>
<name>A0ABQ3BN13_9FLAO</name>
<reference evidence="3" key="1">
    <citation type="journal article" date="2019" name="Int. J. Syst. Evol. Microbiol.">
        <title>The Global Catalogue of Microorganisms (GCM) 10K type strain sequencing project: providing services to taxonomists for standard genome sequencing and annotation.</title>
        <authorList>
            <consortium name="The Broad Institute Genomics Platform"/>
            <consortium name="The Broad Institute Genome Sequencing Center for Infectious Disease"/>
            <person name="Wu L."/>
            <person name="Ma J."/>
        </authorList>
    </citation>
    <scope>NUCLEOTIDE SEQUENCE [LARGE SCALE GENOMIC DNA]</scope>
    <source>
        <strain evidence="3">KCTC 12708</strain>
    </source>
</reference>
<keyword evidence="3" id="KW-1185">Reference proteome</keyword>
<dbReference type="CDD" id="cd00761">
    <property type="entry name" value="Glyco_tranf_GTA_type"/>
    <property type="match status" value="1"/>
</dbReference>
<gene>
    <name evidence="2" type="ORF">GCM10008088_06520</name>
</gene>
<proteinExistence type="predicted"/>
<sequence>MPYFSVVIPLYNKETHFKKTLDLVLQQDFSDFEVIIVNDGSTDNSVKVVESFSDKRIKLFHQKNKGAAAARNFGIKKAKAKYIALIDADDEWRENHLSILKDCIEKFPEAALFTTNYSIKYNENIIKPARFSHFSLPKTAIKIKDYFKHSLADNLVWTSAVCFTNKTFLELGGFNEDYLTGQDLDLWIRYVLSYEIVFHPEITMLYHKGISDSLSKNKYEEIRLQLFTSYLEEEKQNLYFKKYMDFKRYGIALRSKINGNTITYRRAKNFIDFNNLSRKQKVLLKLPAQLLQHLNSLREIAYKNSFFLKHFK</sequence>
<feature type="domain" description="Glycosyltransferase 2-like" evidence="1">
    <location>
        <begin position="5"/>
        <end position="136"/>
    </location>
</feature>
<accession>A0ABQ3BN13</accession>
<dbReference type="Gene3D" id="3.90.550.10">
    <property type="entry name" value="Spore Coat Polysaccharide Biosynthesis Protein SpsA, Chain A"/>
    <property type="match status" value="1"/>
</dbReference>
<dbReference type="InterPro" id="IPR029044">
    <property type="entry name" value="Nucleotide-diphossugar_trans"/>
</dbReference>
<dbReference type="PANTHER" id="PTHR22916">
    <property type="entry name" value="GLYCOSYLTRANSFERASE"/>
    <property type="match status" value="1"/>
</dbReference>
<evidence type="ECO:0000313" key="3">
    <source>
        <dbReference type="Proteomes" id="UP000615593"/>
    </source>
</evidence>
<dbReference type="RefSeq" id="WP_036243695.1">
    <property type="nucleotide sequence ID" value="NZ_BMWY01000001.1"/>
</dbReference>
<evidence type="ECO:0000259" key="1">
    <source>
        <dbReference type="Pfam" id="PF00535"/>
    </source>
</evidence>
<dbReference type="PANTHER" id="PTHR22916:SF3">
    <property type="entry name" value="UDP-GLCNAC:BETAGAL BETA-1,3-N-ACETYLGLUCOSAMINYLTRANSFERASE-LIKE PROTEIN 1"/>
    <property type="match status" value="1"/>
</dbReference>
<dbReference type="SUPFAM" id="SSF53448">
    <property type="entry name" value="Nucleotide-diphospho-sugar transferases"/>
    <property type="match status" value="1"/>
</dbReference>